<name>A0A8H7AB68_9EURO</name>
<dbReference type="AlphaFoldDB" id="A0A8H7AB68"/>
<evidence type="ECO:0000259" key="2">
    <source>
        <dbReference type="PROSITE" id="PS50275"/>
    </source>
</evidence>
<dbReference type="GO" id="GO:0043812">
    <property type="term" value="F:phosphatidylinositol-4-phosphate phosphatase activity"/>
    <property type="evidence" value="ECO:0007669"/>
    <property type="project" value="TreeGrafter"/>
</dbReference>
<keyword evidence="5" id="KW-1185">Reference proteome</keyword>
<feature type="region of interest" description="Disordered" evidence="1">
    <location>
        <begin position="128"/>
        <end position="172"/>
    </location>
</feature>
<feature type="domain" description="SAC" evidence="2">
    <location>
        <begin position="273"/>
        <end position="640"/>
    </location>
</feature>
<evidence type="ECO:0000259" key="3">
    <source>
        <dbReference type="PROSITE" id="PS51791"/>
    </source>
</evidence>
<evidence type="ECO:0008006" key="6">
    <source>
        <dbReference type="Google" id="ProtNLM"/>
    </source>
</evidence>
<dbReference type="OrthoDB" id="405996at2759"/>
<dbReference type="PANTHER" id="PTHR45662:SF7">
    <property type="entry name" value="SACI DOMAIN PROTEIN (AFU_ORTHOLOGUE AFUA_1G15890)"/>
    <property type="match status" value="1"/>
</dbReference>
<dbReference type="InterPro" id="IPR022158">
    <property type="entry name" value="Inositol_phosphatase"/>
</dbReference>
<evidence type="ECO:0000313" key="4">
    <source>
        <dbReference type="EMBL" id="KAF7505938.1"/>
    </source>
</evidence>
<dbReference type="Proteomes" id="UP000606974">
    <property type="component" value="Unassembled WGS sequence"/>
</dbReference>
<dbReference type="PROSITE" id="PS50275">
    <property type="entry name" value="SAC"/>
    <property type="match status" value="1"/>
</dbReference>
<protein>
    <recommendedName>
        <fullName evidence="6">SAC domain-containing protein</fullName>
    </recommendedName>
</protein>
<organism evidence="4 5">
    <name type="scientific">Endocarpon pusillum</name>
    <dbReference type="NCBI Taxonomy" id="364733"/>
    <lineage>
        <taxon>Eukaryota</taxon>
        <taxon>Fungi</taxon>
        <taxon>Dikarya</taxon>
        <taxon>Ascomycota</taxon>
        <taxon>Pezizomycotina</taxon>
        <taxon>Eurotiomycetes</taxon>
        <taxon>Chaetothyriomycetidae</taxon>
        <taxon>Verrucariales</taxon>
        <taxon>Verrucariaceae</taxon>
        <taxon>Endocarpon</taxon>
    </lineage>
</organism>
<dbReference type="GO" id="GO:0046856">
    <property type="term" value="P:phosphatidylinositol dephosphorylation"/>
    <property type="evidence" value="ECO:0007669"/>
    <property type="project" value="TreeGrafter"/>
</dbReference>
<reference evidence="4" key="1">
    <citation type="submission" date="2020-02" db="EMBL/GenBank/DDBJ databases">
        <authorList>
            <person name="Palmer J.M."/>
        </authorList>
    </citation>
    <scope>NUCLEOTIDE SEQUENCE</scope>
    <source>
        <strain evidence="4">EPUS1.4</strain>
        <tissue evidence="4">Thallus</tissue>
    </source>
</reference>
<dbReference type="PANTHER" id="PTHR45662">
    <property type="entry name" value="PHOSPHATIDYLINOSITIDE PHOSPHATASE SAC1"/>
    <property type="match status" value="1"/>
</dbReference>
<dbReference type="PROSITE" id="PS51791">
    <property type="entry name" value="HSAC2"/>
    <property type="match status" value="1"/>
</dbReference>
<dbReference type="GO" id="GO:0005783">
    <property type="term" value="C:endoplasmic reticulum"/>
    <property type="evidence" value="ECO:0007669"/>
    <property type="project" value="TreeGrafter"/>
</dbReference>
<evidence type="ECO:0000313" key="5">
    <source>
        <dbReference type="Proteomes" id="UP000606974"/>
    </source>
</evidence>
<feature type="compositionally biased region" description="Basic and acidic residues" evidence="1">
    <location>
        <begin position="144"/>
        <end position="158"/>
    </location>
</feature>
<dbReference type="InterPro" id="IPR034753">
    <property type="entry name" value="hSac2"/>
</dbReference>
<proteinExistence type="predicted"/>
<comment type="caution">
    <text evidence="4">The sequence shown here is derived from an EMBL/GenBank/DDBJ whole genome shotgun (WGS) entry which is preliminary data.</text>
</comment>
<evidence type="ECO:0000256" key="1">
    <source>
        <dbReference type="SAM" id="MobiDB-lite"/>
    </source>
</evidence>
<sequence length="950" mass="107078">MPDVVRKLNIFATTDALILQPAGGTDHNSPLRIDFKSKSIGPHLRVEPETFKQSPHLESHGIIGLLKIASSSFLLCITRREQVAQIFGRPIYGIRDIAILPLSSQAEVDQTITKIRVGLQKAKGLQASNIPLSPSEESGDESFDDHSVGDPSESRTPIDETPQGAGHNEGTTSVVQNVIRRKGYGQFASQWFSRRGWGLGNKRTGRVSTDKVPSTQPEDQKSLSAIATLVPEEDHSPLTPEALHQEENGDLVLAQQPSYGAATEMLPRILRTAKLLFTSQSFYFSYEFNITRRFGSSSITSLKTVSPEGFDQSYFWNRQLTFPFSKAGFHAFIMPIMQGFIGQQRFVVENTQNKTHTETTEPESFGSVFEADGTREPPHETEIKLDRSPSFLLTLISRRSVKRSGLRYLRRGIDDEGDCANTVETEQILSSPSWEDPAKIRSFVQIRGSIPLYFSQSPYAFKPVPILHHSSEVNQKAFDRHFEELRQRYGSVHIVSLVDKQGGEKSIGGEYENFVKSSNQTERSRELGFNWFDFHTECRGMKFENVRKLVEASEDTTRSFGETMMNGENIEQRQTGIIRTNCMDCLDRTNVVQSAFAQYMLQQDLARDGLKIDFVHDASTQWFNTLWADNGDAISRQYASTAALKGDYTRTRKRDYRGALNDFGLTLTRYYNNIVNDYFSQTVIDVLLGNVTPRVFDDFQATMMSADPGISIHKVRENAIDTCSKIVIQHQEEDLIHGWAMLTPAHTNTLRTLPFEEAILLLTNHAIYGCKFDWNTEKLASFERIDLRFITKIRFGTYITSTLTEGQMNEDLNVGLVIAYSPSKDSIKRVNTRSLQVSADQEVKDRSEDSEDTVIFSWLWNRNAESSQCMAMKVIPNQSLADERGSSSPLATAENICTDIQRAVKNSVSHGEECEIDLVEKADIISRADARSRTGYLEQIGHSIKKLVWT</sequence>
<dbReference type="Pfam" id="PF02383">
    <property type="entry name" value="Syja_N"/>
    <property type="match status" value="1"/>
</dbReference>
<dbReference type="EMBL" id="JAACFV010000097">
    <property type="protein sequence ID" value="KAF7505938.1"/>
    <property type="molecule type" value="Genomic_DNA"/>
</dbReference>
<feature type="domain" description="HSac2" evidence="3">
    <location>
        <begin position="710"/>
        <end position="875"/>
    </location>
</feature>
<dbReference type="InterPro" id="IPR002013">
    <property type="entry name" value="SAC_dom"/>
</dbReference>
<accession>A0A8H7AB68</accession>
<gene>
    <name evidence="4" type="ORF">GJ744_012380</name>
</gene>
<dbReference type="Pfam" id="PF12456">
    <property type="entry name" value="hSac2"/>
    <property type="match status" value="1"/>
</dbReference>